<protein>
    <recommendedName>
        <fullName evidence="2">SEC7 domain-containing protein</fullName>
    </recommendedName>
</protein>
<reference evidence="3 4" key="1">
    <citation type="submission" date="2015-07" db="EMBL/GenBank/DDBJ databases">
        <title>Emmonsia species relationships and genome sequence.</title>
        <authorList>
            <person name="Cuomo C.A."/>
            <person name="Schwartz I.S."/>
            <person name="Kenyon C."/>
            <person name="de Hoog G.S."/>
            <person name="Govender N.P."/>
            <person name="Botha A."/>
            <person name="Moreno L."/>
            <person name="de Vries M."/>
            <person name="Munoz J.F."/>
            <person name="Stielow J.B."/>
        </authorList>
    </citation>
    <scope>NUCLEOTIDE SEQUENCE [LARGE SCALE GENOMIC DNA]</scope>
    <source>
        <strain evidence="3 4">CBS 136260</strain>
    </source>
</reference>
<dbReference type="Pfam" id="PF01369">
    <property type="entry name" value="Sec7"/>
    <property type="match status" value="1"/>
</dbReference>
<evidence type="ECO:0000313" key="3">
    <source>
        <dbReference type="EMBL" id="OAX81132.1"/>
    </source>
</evidence>
<dbReference type="AlphaFoldDB" id="A0A1B7NWH9"/>
<feature type="compositionally biased region" description="Low complexity" evidence="1">
    <location>
        <begin position="363"/>
        <end position="376"/>
    </location>
</feature>
<dbReference type="PANTHER" id="PTHR10663:SF405">
    <property type="entry name" value="ARF GUANINE NUCLEOTIDE EXCHANGE FACTOR SYT1"/>
    <property type="match status" value="1"/>
</dbReference>
<dbReference type="Gene3D" id="1.10.1000.11">
    <property type="entry name" value="Arf Nucleotide-binding Site Opener,domain 2"/>
    <property type="match status" value="1"/>
</dbReference>
<dbReference type="EMBL" id="LGUA01000540">
    <property type="protein sequence ID" value="OAX81132.1"/>
    <property type="molecule type" value="Genomic_DNA"/>
</dbReference>
<dbReference type="PANTHER" id="PTHR10663">
    <property type="entry name" value="GUANYL-NUCLEOTIDE EXCHANGE FACTOR"/>
    <property type="match status" value="1"/>
</dbReference>
<dbReference type="STRING" id="1658172.A0A1B7NWH9"/>
<evidence type="ECO:0000259" key="2">
    <source>
        <dbReference type="PROSITE" id="PS50190"/>
    </source>
</evidence>
<feature type="compositionally biased region" description="Pro residues" evidence="1">
    <location>
        <begin position="290"/>
        <end position="300"/>
    </location>
</feature>
<dbReference type="InterPro" id="IPR000904">
    <property type="entry name" value="Sec7_dom"/>
</dbReference>
<dbReference type="GO" id="GO:0032012">
    <property type="term" value="P:regulation of ARF protein signal transduction"/>
    <property type="evidence" value="ECO:0007669"/>
    <property type="project" value="InterPro"/>
</dbReference>
<organism evidence="3 4">
    <name type="scientific">Emergomyces africanus</name>
    <dbReference type="NCBI Taxonomy" id="1955775"/>
    <lineage>
        <taxon>Eukaryota</taxon>
        <taxon>Fungi</taxon>
        <taxon>Dikarya</taxon>
        <taxon>Ascomycota</taxon>
        <taxon>Pezizomycotina</taxon>
        <taxon>Eurotiomycetes</taxon>
        <taxon>Eurotiomycetidae</taxon>
        <taxon>Onygenales</taxon>
        <taxon>Ajellomycetaceae</taxon>
        <taxon>Emergomyces</taxon>
    </lineage>
</organism>
<feature type="compositionally biased region" description="Basic and acidic residues" evidence="1">
    <location>
        <begin position="309"/>
        <end position="329"/>
    </location>
</feature>
<evidence type="ECO:0000313" key="4">
    <source>
        <dbReference type="Proteomes" id="UP000091918"/>
    </source>
</evidence>
<proteinExistence type="predicted"/>
<dbReference type="SUPFAM" id="SSF48425">
    <property type="entry name" value="Sec7 domain"/>
    <property type="match status" value="1"/>
</dbReference>
<feature type="domain" description="SEC7" evidence="2">
    <location>
        <begin position="452"/>
        <end position="571"/>
    </location>
</feature>
<evidence type="ECO:0000256" key="1">
    <source>
        <dbReference type="SAM" id="MobiDB-lite"/>
    </source>
</evidence>
<keyword evidence="4" id="KW-1185">Reference proteome</keyword>
<dbReference type="InterPro" id="IPR035999">
    <property type="entry name" value="Sec7_dom_sf"/>
</dbReference>
<feature type="region of interest" description="Disordered" evidence="1">
    <location>
        <begin position="17"/>
        <end position="96"/>
    </location>
</feature>
<comment type="caution">
    <text evidence="3">The sequence shown here is derived from an EMBL/GenBank/DDBJ whole genome shotgun (WGS) entry which is preliminary data.</text>
</comment>
<feature type="region of interest" description="Disordered" evidence="1">
    <location>
        <begin position="363"/>
        <end position="416"/>
    </location>
</feature>
<dbReference type="PROSITE" id="PS50190">
    <property type="entry name" value="SEC7"/>
    <property type="match status" value="1"/>
</dbReference>
<name>A0A1B7NWH9_9EURO</name>
<dbReference type="GO" id="GO:0005085">
    <property type="term" value="F:guanyl-nucleotide exchange factor activity"/>
    <property type="evidence" value="ECO:0007669"/>
    <property type="project" value="InterPro"/>
</dbReference>
<gene>
    <name evidence="3" type="ORF">ACJ72_04525</name>
</gene>
<feature type="region of interest" description="Disordered" evidence="1">
    <location>
        <begin position="289"/>
        <end position="350"/>
    </location>
</feature>
<feature type="region of interest" description="Disordered" evidence="1">
    <location>
        <begin position="139"/>
        <end position="259"/>
    </location>
</feature>
<dbReference type="OrthoDB" id="430364at2759"/>
<dbReference type="InterPro" id="IPR023394">
    <property type="entry name" value="Sec7_C_sf"/>
</dbReference>
<sequence>MGKSTYIMTWKGFRLGGSAVDHDSQPQRSLSPGPSPVRHSEQIPRSTFTMGQLIPRFLESTASSPLAGEPQVAEPSPPNDHPTVSGIKSDHNAKQQSTLRNKFSLMRFRHASDPQLSASYQQAGTPPLPALPPPPTIITTSPTLNNMKPTPKRKNRFKLGPEKPVLGQAATLPRNHNHHNHTPNNSNASNGSSVRQFTGVDNSSTAPPSLRASHISFEEPGRLSTTSIRSGGPVRAHGDGGPLPGARFSESSRSDGSSADQVIYSRNAAVSSTSSLFRLPRLKRSHSPLFPLPVKVPPPGQAAQASEQNRPRTGEKKSRIYTDHNREHVPSLPSLPSPSQSSLGFGTPGTASPGIALFRKDSIASSHSTKSSTFPSAPARTTHRGRSSTMGSLADIQDDQHHSSPDLPPSSRTSTNTAIRKSFGDIFSIPNRFKHNHDHNGTGDASPNFVTPATPASIASKPNSFSFPRDMVSWPAREEDDTPATYLSRLDGTVRRGVIASILSQSAEEFYATALRKYMRGFSFFGDPIDMAIRKLLMEVELPKETQQIDRVLQSFADRYHECNPGIYASP</sequence>
<dbReference type="Proteomes" id="UP000091918">
    <property type="component" value="Unassembled WGS sequence"/>
</dbReference>
<feature type="compositionally biased region" description="Low complexity" evidence="1">
    <location>
        <begin position="330"/>
        <end position="343"/>
    </location>
</feature>
<feature type="compositionally biased region" description="Polar residues" evidence="1">
    <location>
        <begin position="191"/>
        <end position="207"/>
    </location>
</feature>
<accession>A0A1B7NWH9</accession>
<feature type="non-terminal residue" evidence="3">
    <location>
        <position position="571"/>
    </location>
</feature>
<feature type="compositionally biased region" description="Low complexity" evidence="1">
    <location>
        <begin position="249"/>
        <end position="258"/>
    </location>
</feature>